<proteinExistence type="predicted"/>
<protein>
    <recommendedName>
        <fullName evidence="1">Tox-PL-2 domain-containing protein</fullName>
    </recommendedName>
</protein>
<accession>A0A0A6P1H5</accession>
<dbReference type="EMBL" id="JSZA02000077">
    <property type="protein sequence ID" value="KHD04745.1"/>
    <property type="molecule type" value="Genomic_DNA"/>
</dbReference>
<reference evidence="2 3" key="1">
    <citation type="journal article" date="2016" name="Front. Microbiol.">
        <title>Single-Cell (Meta-)Genomics of a Dimorphic Candidatus Thiomargarita nelsonii Reveals Genomic Plasticity.</title>
        <authorList>
            <person name="Flood B.E."/>
            <person name="Fliss P."/>
            <person name="Jones D.S."/>
            <person name="Dick G.J."/>
            <person name="Jain S."/>
            <person name="Kaster A.K."/>
            <person name="Winkel M."/>
            <person name="Mussmann M."/>
            <person name="Bailey J."/>
        </authorList>
    </citation>
    <scope>NUCLEOTIDE SEQUENCE [LARGE SCALE GENOMIC DNA]</scope>
    <source>
        <strain evidence="2">Hydrate Ridge</strain>
    </source>
</reference>
<feature type="domain" description="Tox-PL-2" evidence="1">
    <location>
        <begin position="15"/>
        <end position="98"/>
    </location>
</feature>
<evidence type="ECO:0000313" key="2">
    <source>
        <dbReference type="EMBL" id="KHD04745.1"/>
    </source>
</evidence>
<organism evidence="2 3">
    <name type="scientific">Candidatus Thiomargarita nelsonii</name>
    <dbReference type="NCBI Taxonomy" id="1003181"/>
    <lineage>
        <taxon>Bacteria</taxon>
        <taxon>Pseudomonadati</taxon>
        <taxon>Pseudomonadota</taxon>
        <taxon>Gammaproteobacteria</taxon>
        <taxon>Thiotrichales</taxon>
        <taxon>Thiotrichaceae</taxon>
        <taxon>Thiomargarita</taxon>
    </lineage>
</organism>
<sequence>MSTADEEGAIILVDKVPKKYHELYQCEQFANTLIELLKEKGIHGEYLNVTSSTPFLYSDSLGKPITTNGKHYAVNVGHKVFDNLNPKGISYQEWENDLGGENGLFLKPPHAKIETIPF</sequence>
<keyword evidence="3" id="KW-1185">Reference proteome</keyword>
<dbReference type="Proteomes" id="UP000030428">
    <property type="component" value="Unassembled WGS sequence"/>
</dbReference>
<comment type="caution">
    <text evidence="2">The sequence shown here is derived from an EMBL/GenBank/DDBJ whole genome shotgun (WGS) entry which is preliminary data.</text>
</comment>
<evidence type="ECO:0000313" key="3">
    <source>
        <dbReference type="Proteomes" id="UP000030428"/>
    </source>
</evidence>
<dbReference type="AlphaFoldDB" id="A0A0A6P1H5"/>
<evidence type="ECO:0000259" key="1">
    <source>
        <dbReference type="Pfam" id="PF15643"/>
    </source>
</evidence>
<dbReference type="Pfam" id="PF15643">
    <property type="entry name" value="Tox-PL-2"/>
    <property type="match status" value="1"/>
</dbReference>
<name>A0A0A6P1H5_9GAMM</name>
<dbReference type="InterPro" id="IPR028910">
    <property type="entry name" value="Tox-PL-2_dom"/>
</dbReference>
<gene>
    <name evidence="2" type="ORF">PN36_19120</name>
</gene>